<protein>
    <submittedName>
        <fullName evidence="6">Putative serine/threonine-protein kinase sky1</fullName>
    </submittedName>
</protein>
<dbReference type="Gene3D" id="1.10.510.10">
    <property type="entry name" value="Transferase(Phosphotransferase) domain 1"/>
    <property type="match status" value="1"/>
</dbReference>
<dbReference type="SUPFAM" id="SSF56112">
    <property type="entry name" value="Protein kinase-like (PK-like)"/>
    <property type="match status" value="1"/>
</dbReference>
<dbReference type="GO" id="GO:0005634">
    <property type="term" value="C:nucleus"/>
    <property type="evidence" value="ECO:0007669"/>
    <property type="project" value="TreeGrafter"/>
</dbReference>
<dbReference type="PANTHER" id="PTHR45646:SF11">
    <property type="entry name" value="SERINE_THREONINE-PROTEIN KINASE DOA"/>
    <property type="match status" value="1"/>
</dbReference>
<evidence type="ECO:0000256" key="1">
    <source>
        <dbReference type="ARBA" id="ARBA00022527"/>
    </source>
</evidence>
<keyword evidence="5" id="KW-0067">ATP-binding</keyword>
<keyword evidence="4 6" id="KW-0418">Kinase</keyword>
<evidence type="ECO:0000313" key="6">
    <source>
        <dbReference type="EMBL" id="PMB73351.1"/>
    </source>
</evidence>
<dbReference type="GO" id="GO:0004674">
    <property type="term" value="F:protein serine/threonine kinase activity"/>
    <property type="evidence" value="ECO:0007669"/>
    <property type="project" value="UniProtKB-KW"/>
</dbReference>
<dbReference type="Proteomes" id="UP000235728">
    <property type="component" value="Unassembled WGS sequence"/>
</dbReference>
<accession>A0A2N6P1F1</accession>
<evidence type="ECO:0000256" key="5">
    <source>
        <dbReference type="ARBA" id="ARBA00022840"/>
    </source>
</evidence>
<evidence type="ECO:0000256" key="4">
    <source>
        <dbReference type="ARBA" id="ARBA00022777"/>
    </source>
</evidence>
<dbReference type="InterPro" id="IPR011009">
    <property type="entry name" value="Kinase-like_dom_sf"/>
</dbReference>
<dbReference type="GO" id="GO:0005524">
    <property type="term" value="F:ATP binding"/>
    <property type="evidence" value="ECO:0007669"/>
    <property type="project" value="UniProtKB-KW"/>
</dbReference>
<keyword evidence="2" id="KW-0808">Transferase</keyword>
<evidence type="ECO:0000256" key="2">
    <source>
        <dbReference type="ARBA" id="ARBA00022679"/>
    </source>
</evidence>
<name>A0A2N6P1F1_BEABA</name>
<dbReference type="GO" id="GO:0043484">
    <property type="term" value="P:regulation of RNA splicing"/>
    <property type="evidence" value="ECO:0007669"/>
    <property type="project" value="TreeGrafter"/>
</dbReference>
<organism evidence="6 7">
    <name type="scientific">Beauveria bassiana</name>
    <name type="common">White muscardine disease fungus</name>
    <name type="synonym">Tritirachium shiotae</name>
    <dbReference type="NCBI Taxonomy" id="176275"/>
    <lineage>
        <taxon>Eukaryota</taxon>
        <taxon>Fungi</taxon>
        <taxon>Dikarya</taxon>
        <taxon>Ascomycota</taxon>
        <taxon>Pezizomycotina</taxon>
        <taxon>Sordariomycetes</taxon>
        <taxon>Hypocreomycetidae</taxon>
        <taxon>Hypocreales</taxon>
        <taxon>Cordycipitaceae</taxon>
        <taxon>Beauveria</taxon>
    </lineage>
</organism>
<keyword evidence="1" id="KW-0723">Serine/threonine-protein kinase</keyword>
<keyword evidence="3" id="KW-0547">Nucleotide-binding</keyword>
<sequence>MFRITDPSILTGFAEQELQDPCPRKELEGITIYTSRAFKFSDKVGPVVLCDFGAAVFVEGENIACVQPQVYRAPEVVLKCHWNHKIDIWKLGAWNLFEGDLLFHGIDPQHLEYRRRAHLAELIGLLGPPPEDLIARGPAQQ</sequence>
<dbReference type="EMBL" id="MRVG01000001">
    <property type="protein sequence ID" value="PMB73351.1"/>
    <property type="molecule type" value="Genomic_DNA"/>
</dbReference>
<dbReference type="PANTHER" id="PTHR45646">
    <property type="entry name" value="SERINE/THREONINE-PROTEIN KINASE DOA-RELATED"/>
    <property type="match status" value="1"/>
</dbReference>
<gene>
    <name evidence="6" type="primary">sky1</name>
    <name evidence="6" type="ORF">BM221_000772</name>
</gene>
<dbReference type="OMA" id="EECEVAN"/>
<evidence type="ECO:0000313" key="7">
    <source>
        <dbReference type="Proteomes" id="UP000235728"/>
    </source>
</evidence>
<dbReference type="AlphaFoldDB" id="A0A2N6P1F1"/>
<evidence type="ECO:0000256" key="3">
    <source>
        <dbReference type="ARBA" id="ARBA00022741"/>
    </source>
</evidence>
<comment type="caution">
    <text evidence="6">The sequence shown here is derived from an EMBL/GenBank/DDBJ whole genome shotgun (WGS) entry which is preliminary data.</text>
</comment>
<proteinExistence type="predicted"/>
<reference evidence="6 7" key="1">
    <citation type="journal article" date="2016" name="Appl. Microbiol. Biotechnol.">
        <title>Characterization of T-DNA insertion mutants with decreased virulence in the entomopathogenic fungus Beauveria bassiana JEF-007.</title>
        <authorList>
            <person name="Kim S."/>
            <person name="Lee S.J."/>
            <person name="Nai Y.S."/>
            <person name="Yu J.S."/>
            <person name="Lee M.R."/>
            <person name="Yang Y.T."/>
            <person name="Kim J.S."/>
        </authorList>
    </citation>
    <scope>NUCLEOTIDE SEQUENCE [LARGE SCALE GENOMIC DNA]</scope>
    <source>
        <strain evidence="6 7">JEF-007</strain>
    </source>
</reference>
<dbReference type="InterPro" id="IPR051175">
    <property type="entry name" value="CLK_kinases"/>
</dbReference>